<dbReference type="Pfam" id="PF08741">
    <property type="entry name" value="YwhD"/>
    <property type="match status" value="1"/>
</dbReference>
<dbReference type="EMBL" id="ADHJ01000005">
    <property type="protein sequence ID" value="EFU43476.1"/>
    <property type="molecule type" value="Genomic_DNA"/>
</dbReference>
<sequence length="184" mass="20551">MENEDQKQGAKKQIALNIINSKSKHKGFGSGSIDLNSLSPVIIDNGEARVDIGAMHAKSKVEKGIRFSMNRDDVPNGRQVWIVWVAVDRTVEGQHYAGMTACEMWIDHEARRGWKILADHVNKMDAAMKRKINLDGLGDVEKKALRELLISRNEEWWNASPDVVQGCSSDNGIMKSASYMISLT</sequence>
<name>A0A2R9T1K5_9BACL</name>
<dbReference type="Proteomes" id="UP000003094">
    <property type="component" value="Unassembled WGS sequence"/>
</dbReference>
<accession>A0A2R9T1K5</accession>
<dbReference type="AlphaFoldDB" id="A0A2R9T1K5"/>
<dbReference type="KEGG" id="pvo:PVOR_02641"/>
<dbReference type="RefSeq" id="WP_006207481.1">
    <property type="nucleotide sequence ID" value="NZ_ADHJ01000005.1"/>
</dbReference>
<evidence type="ECO:0000313" key="2">
    <source>
        <dbReference type="Proteomes" id="UP000003094"/>
    </source>
</evidence>
<dbReference type="InterPro" id="IPR014852">
    <property type="entry name" value="YwhD"/>
</dbReference>
<evidence type="ECO:0008006" key="3">
    <source>
        <dbReference type="Google" id="ProtNLM"/>
    </source>
</evidence>
<reference evidence="1 2" key="1">
    <citation type="journal article" date="2010" name="BMC Genomics">
        <title>Genome sequence of the pattern forming Paenibacillus vortex bacterium reveals potential for thriving in complex environments.</title>
        <authorList>
            <person name="Sirota-Madi A."/>
            <person name="Olender T."/>
            <person name="Helman Y."/>
            <person name="Ingham C."/>
            <person name="Brainis I."/>
            <person name="Roth D."/>
            <person name="Hagi E."/>
            <person name="Brodsky L."/>
            <person name="Leshkowitz D."/>
            <person name="Galatenko V."/>
            <person name="Nikolaev V."/>
            <person name="Mugasimangalam R.C."/>
            <person name="Bransburg-Zabary S."/>
            <person name="Gutnick D.L."/>
            <person name="Lancet D."/>
            <person name="Ben-Jacob E."/>
        </authorList>
    </citation>
    <scope>NUCLEOTIDE SEQUENCE [LARGE SCALE GENOMIC DNA]</scope>
    <source>
        <strain evidence="1 2">V453</strain>
    </source>
</reference>
<keyword evidence="2" id="KW-1185">Reference proteome</keyword>
<comment type="caution">
    <text evidence="1">The sequence shown here is derived from an EMBL/GenBank/DDBJ whole genome shotgun (WGS) entry which is preliminary data.</text>
</comment>
<organism evidence="1 2">
    <name type="scientific">Paenibacillus vortex V453</name>
    <dbReference type="NCBI Taxonomy" id="715225"/>
    <lineage>
        <taxon>Bacteria</taxon>
        <taxon>Bacillati</taxon>
        <taxon>Bacillota</taxon>
        <taxon>Bacilli</taxon>
        <taxon>Bacillales</taxon>
        <taxon>Paenibacillaceae</taxon>
        <taxon>Paenibacillus</taxon>
    </lineage>
</organism>
<protein>
    <recommendedName>
        <fullName evidence="3">YwhD</fullName>
    </recommendedName>
</protein>
<evidence type="ECO:0000313" key="1">
    <source>
        <dbReference type="EMBL" id="EFU43476.1"/>
    </source>
</evidence>
<gene>
    <name evidence="1" type="ORF">PVOR_02641</name>
</gene>
<proteinExistence type="predicted"/>